<evidence type="ECO:0000259" key="10">
    <source>
        <dbReference type="PROSITE" id="PS50968"/>
    </source>
</evidence>
<comment type="pathway">
    <text evidence="2 9">Lipid metabolism; fatty acid biosynthesis.</text>
</comment>
<dbReference type="PROSITE" id="PS50968">
    <property type="entry name" value="BIOTINYL_LIPOYL"/>
    <property type="match status" value="1"/>
</dbReference>
<dbReference type="InterPro" id="IPR050709">
    <property type="entry name" value="Biotin_Carboxyl_Carrier/Decarb"/>
</dbReference>
<dbReference type="GO" id="GO:0003989">
    <property type="term" value="F:acetyl-CoA carboxylase activity"/>
    <property type="evidence" value="ECO:0007669"/>
    <property type="project" value="InterPro"/>
</dbReference>
<dbReference type="GO" id="GO:0009317">
    <property type="term" value="C:acetyl-CoA carboxylase complex"/>
    <property type="evidence" value="ECO:0007669"/>
    <property type="project" value="InterPro"/>
</dbReference>
<keyword evidence="12" id="KW-1185">Reference proteome</keyword>
<reference evidence="11 12" key="1">
    <citation type="journal article" date="2014" name="Int. J. Syst. Evol. Microbiol.">
        <title>Complete genome sequence of Corynebacterium casei LMG S-19264T (=DSM 44701T), isolated from a smear-ripened cheese.</title>
        <authorList>
            <consortium name="US DOE Joint Genome Institute (JGI-PGF)"/>
            <person name="Walter F."/>
            <person name="Albersmeier A."/>
            <person name="Kalinowski J."/>
            <person name="Ruckert C."/>
        </authorList>
    </citation>
    <scope>NUCLEOTIDE SEQUENCE [LARGE SCALE GENOMIC DNA]</scope>
    <source>
        <strain evidence="11 12">CGMCC 1.7029</strain>
    </source>
</reference>
<protein>
    <recommendedName>
        <fullName evidence="3 9">Biotin carboxyl carrier protein of acetyl-CoA carboxylase</fullName>
    </recommendedName>
</protein>
<keyword evidence="5 9" id="KW-0276">Fatty acid metabolism</keyword>
<evidence type="ECO:0000313" key="11">
    <source>
        <dbReference type="EMBL" id="GGO38645.1"/>
    </source>
</evidence>
<keyword evidence="8 9" id="KW-0092">Biotin</keyword>
<gene>
    <name evidence="11" type="ORF">GCM10010991_36260</name>
</gene>
<evidence type="ECO:0000256" key="1">
    <source>
        <dbReference type="ARBA" id="ARBA00003761"/>
    </source>
</evidence>
<dbReference type="InterPro" id="IPR011053">
    <property type="entry name" value="Single_hybrid_motif"/>
</dbReference>
<dbReference type="InterPro" id="IPR001249">
    <property type="entry name" value="AcCoA_biotinCC"/>
</dbReference>
<dbReference type="EMBL" id="BMLP01000013">
    <property type="protein sequence ID" value="GGO38645.1"/>
    <property type="molecule type" value="Genomic_DNA"/>
</dbReference>
<dbReference type="AlphaFoldDB" id="A0A917YNH7"/>
<evidence type="ECO:0000256" key="3">
    <source>
        <dbReference type="ARBA" id="ARBA00017562"/>
    </source>
</evidence>
<keyword evidence="7 9" id="KW-0275">Fatty acid biosynthesis</keyword>
<comment type="caution">
    <text evidence="11">The sequence shown here is derived from an EMBL/GenBank/DDBJ whole genome shotgun (WGS) entry which is preliminary data.</text>
</comment>
<proteinExistence type="predicted"/>
<keyword evidence="6 9" id="KW-0443">Lipid metabolism</keyword>
<evidence type="ECO:0000256" key="5">
    <source>
        <dbReference type="ARBA" id="ARBA00022832"/>
    </source>
</evidence>
<evidence type="ECO:0000256" key="2">
    <source>
        <dbReference type="ARBA" id="ARBA00005194"/>
    </source>
</evidence>
<dbReference type="PRINTS" id="PR01071">
    <property type="entry name" value="ACOABIOTINCC"/>
</dbReference>
<dbReference type="InterPro" id="IPR001882">
    <property type="entry name" value="Biotin_BS"/>
</dbReference>
<dbReference type="Pfam" id="PF00364">
    <property type="entry name" value="Biotin_lipoyl"/>
    <property type="match status" value="1"/>
</dbReference>
<evidence type="ECO:0000256" key="8">
    <source>
        <dbReference type="ARBA" id="ARBA00023267"/>
    </source>
</evidence>
<dbReference type="PANTHER" id="PTHR45266:SF3">
    <property type="entry name" value="OXALOACETATE DECARBOXYLASE ALPHA CHAIN"/>
    <property type="match status" value="1"/>
</dbReference>
<evidence type="ECO:0000256" key="9">
    <source>
        <dbReference type="RuleBase" id="RU364072"/>
    </source>
</evidence>
<dbReference type="PANTHER" id="PTHR45266">
    <property type="entry name" value="OXALOACETATE DECARBOXYLASE ALPHA CHAIN"/>
    <property type="match status" value="1"/>
</dbReference>
<feature type="domain" description="Lipoyl-binding" evidence="10">
    <location>
        <begin position="82"/>
        <end position="158"/>
    </location>
</feature>
<evidence type="ECO:0000256" key="7">
    <source>
        <dbReference type="ARBA" id="ARBA00023160"/>
    </source>
</evidence>
<evidence type="ECO:0000256" key="6">
    <source>
        <dbReference type="ARBA" id="ARBA00023098"/>
    </source>
</evidence>
<dbReference type="Gene3D" id="2.40.50.100">
    <property type="match status" value="1"/>
</dbReference>
<evidence type="ECO:0000313" key="12">
    <source>
        <dbReference type="Proteomes" id="UP000598196"/>
    </source>
</evidence>
<comment type="function">
    <text evidence="1 9">This protein is a component of the acetyl coenzyme A carboxylase complex; first, biotin carboxylase catalyzes the carboxylation of the carrier protein and then the transcarboxylase transfers the carboxyl group to form malonyl-CoA.</text>
</comment>
<evidence type="ECO:0000256" key="4">
    <source>
        <dbReference type="ARBA" id="ARBA00022516"/>
    </source>
</evidence>
<organism evidence="11 12">
    <name type="scientific">Gemmobacter aquaticus</name>
    <dbReference type="NCBI Taxonomy" id="490185"/>
    <lineage>
        <taxon>Bacteria</taxon>
        <taxon>Pseudomonadati</taxon>
        <taxon>Pseudomonadota</taxon>
        <taxon>Alphaproteobacteria</taxon>
        <taxon>Rhodobacterales</taxon>
        <taxon>Paracoccaceae</taxon>
        <taxon>Gemmobacter</taxon>
    </lineage>
</organism>
<dbReference type="PROSITE" id="PS00188">
    <property type="entry name" value="BIOTIN"/>
    <property type="match status" value="1"/>
</dbReference>
<dbReference type="SUPFAM" id="SSF51230">
    <property type="entry name" value="Single hybrid motif"/>
    <property type="match status" value="1"/>
</dbReference>
<sequence>MLGFSKGQDESGIHAGMTIDVDQIIARLEWAAARGLSTFAVATDTFRLSLVRGTGEDAINAAPCATQDIPLASHQRVPAPKATTIDAPLAGLCQLASAPGAAPFAEPGMTVAAGQTLCLIEAMKVMTSVTAAEAGVIDAVLVGDGTMVEAGTPLFRMRA</sequence>
<keyword evidence="4 9" id="KW-0444">Lipid biosynthesis</keyword>
<dbReference type="GO" id="GO:0006633">
    <property type="term" value="P:fatty acid biosynthetic process"/>
    <property type="evidence" value="ECO:0007669"/>
    <property type="project" value="UniProtKB-KW"/>
</dbReference>
<dbReference type="Proteomes" id="UP000598196">
    <property type="component" value="Unassembled WGS sequence"/>
</dbReference>
<name>A0A917YNH7_9RHOB</name>
<dbReference type="InterPro" id="IPR000089">
    <property type="entry name" value="Biotin_lipoyl"/>
</dbReference>
<dbReference type="CDD" id="cd06850">
    <property type="entry name" value="biotinyl_domain"/>
    <property type="match status" value="1"/>
</dbReference>
<accession>A0A917YNH7</accession>